<dbReference type="EC" id="2.7.6.3" evidence="3"/>
<dbReference type="Pfam" id="PF01288">
    <property type="entry name" value="HPPK"/>
    <property type="match status" value="1"/>
</dbReference>
<evidence type="ECO:0000313" key="11">
    <source>
        <dbReference type="Proteomes" id="UP000199017"/>
    </source>
</evidence>
<dbReference type="AlphaFoldDB" id="A0A1G8PSK1"/>
<dbReference type="GO" id="GO:0005524">
    <property type="term" value="F:ATP binding"/>
    <property type="evidence" value="ECO:0007669"/>
    <property type="project" value="UniProtKB-KW"/>
</dbReference>
<dbReference type="InterPro" id="IPR035907">
    <property type="entry name" value="Hppk_sf"/>
</dbReference>
<dbReference type="UniPathway" id="UPA00077">
    <property type="reaction ID" value="UER00155"/>
</dbReference>
<dbReference type="GO" id="GO:0016301">
    <property type="term" value="F:kinase activity"/>
    <property type="evidence" value="ECO:0007669"/>
    <property type="project" value="UniProtKB-KW"/>
</dbReference>
<evidence type="ECO:0000313" key="10">
    <source>
        <dbReference type="EMBL" id="SDI95467.1"/>
    </source>
</evidence>
<dbReference type="PANTHER" id="PTHR43071:SF1">
    <property type="entry name" value="2-AMINO-4-HYDROXY-6-HYDROXYMETHYLDIHYDROPTERIDINE PYROPHOSPHOKINASE"/>
    <property type="match status" value="1"/>
</dbReference>
<dbReference type="PANTHER" id="PTHR43071">
    <property type="entry name" value="2-AMINO-4-HYDROXY-6-HYDROXYMETHYLDIHYDROPTERIDINE PYROPHOSPHOKINASE"/>
    <property type="match status" value="1"/>
</dbReference>
<organism evidence="10 11">
    <name type="scientific">Alteribacillus bidgolensis</name>
    <dbReference type="NCBI Taxonomy" id="930129"/>
    <lineage>
        <taxon>Bacteria</taxon>
        <taxon>Bacillati</taxon>
        <taxon>Bacillota</taxon>
        <taxon>Bacilli</taxon>
        <taxon>Bacillales</taxon>
        <taxon>Bacillaceae</taxon>
        <taxon>Alteribacillus</taxon>
    </lineage>
</organism>
<proteinExistence type="predicted"/>
<evidence type="ECO:0000256" key="8">
    <source>
        <dbReference type="ARBA" id="ARBA00022909"/>
    </source>
</evidence>
<accession>A0A1G8PSK1</accession>
<keyword evidence="11" id="KW-1185">Reference proteome</keyword>
<evidence type="ECO:0000256" key="2">
    <source>
        <dbReference type="ARBA" id="ARBA00005051"/>
    </source>
</evidence>
<dbReference type="RefSeq" id="WP_091587471.1">
    <property type="nucleotide sequence ID" value="NZ_FNDU01000016.1"/>
</dbReference>
<gene>
    <name evidence="10" type="ORF">SAMN05216352_1165</name>
</gene>
<dbReference type="GO" id="GO:0046656">
    <property type="term" value="P:folic acid biosynthetic process"/>
    <property type="evidence" value="ECO:0007669"/>
    <property type="project" value="UniProtKB-KW"/>
</dbReference>
<dbReference type="Proteomes" id="UP000199017">
    <property type="component" value="Unassembled WGS sequence"/>
</dbReference>
<keyword evidence="7" id="KW-0067">ATP-binding</keyword>
<sequence>MKNRVYLALGSNIGDRFHYLQRAVEKLNEKKEIEVTQLSSIYETEPVGVTEQAAFLNMAVEMYTSLKPESLLKTTQWIEQELNRVKIKRWGPRTIDLDILFFNDENIRMDDLSIPHPRLEERAFVLIPLNEIASSIVEPTNHKNIYELAENLSIKEKEGVRIWKNCSGPAGFGLFGS</sequence>
<dbReference type="EMBL" id="FNDU01000016">
    <property type="protein sequence ID" value="SDI95467.1"/>
    <property type="molecule type" value="Genomic_DNA"/>
</dbReference>
<comment type="pathway">
    <text evidence="2">Cofactor biosynthesis; tetrahydrofolate biosynthesis; 2-amino-4-hydroxy-6-hydroxymethyl-7,8-dihydropteridine diphosphate from 7,8-dihydroneopterin triphosphate: step 4/4.</text>
</comment>
<evidence type="ECO:0000256" key="6">
    <source>
        <dbReference type="ARBA" id="ARBA00022777"/>
    </source>
</evidence>
<keyword evidence="8" id="KW-0289">Folate biosynthesis</keyword>
<keyword evidence="4" id="KW-0808">Transferase</keyword>
<evidence type="ECO:0000256" key="1">
    <source>
        <dbReference type="ARBA" id="ARBA00000198"/>
    </source>
</evidence>
<evidence type="ECO:0000256" key="5">
    <source>
        <dbReference type="ARBA" id="ARBA00022741"/>
    </source>
</evidence>
<dbReference type="OrthoDB" id="9808041at2"/>
<name>A0A1G8PSK1_9BACI</name>
<dbReference type="Gene3D" id="3.30.70.560">
    <property type="entry name" value="7,8-Dihydro-6-hydroxymethylpterin-pyrophosphokinase HPPK"/>
    <property type="match status" value="1"/>
</dbReference>
<protein>
    <recommendedName>
        <fullName evidence="3">2-amino-4-hydroxy-6-hydroxymethyldihydropteridine diphosphokinase</fullName>
        <ecNumber evidence="3">2.7.6.3</ecNumber>
    </recommendedName>
</protein>
<dbReference type="GO" id="GO:0046654">
    <property type="term" value="P:tetrahydrofolate biosynthetic process"/>
    <property type="evidence" value="ECO:0007669"/>
    <property type="project" value="UniProtKB-UniPathway"/>
</dbReference>
<comment type="catalytic activity">
    <reaction evidence="1">
        <text>6-hydroxymethyl-7,8-dihydropterin + ATP = (7,8-dihydropterin-6-yl)methyl diphosphate + AMP + H(+)</text>
        <dbReference type="Rhea" id="RHEA:11412"/>
        <dbReference type="ChEBI" id="CHEBI:15378"/>
        <dbReference type="ChEBI" id="CHEBI:30616"/>
        <dbReference type="ChEBI" id="CHEBI:44841"/>
        <dbReference type="ChEBI" id="CHEBI:72950"/>
        <dbReference type="ChEBI" id="CHEBI:456215"/>
        <dbReference type="EC" id="2.7.6.3"/>
    </reaction>
</comment>
<dbReference type="NCBIfam" id="TIGR01498">
    <property type="entry name" value="folK"/>
    <property type="match status" value="1"/>
</dbReference>
<keyword evidence="5" id="KW-0547">Nucleotide-binding</keyword>
<keyword evidence="6 10" id="KW-0418">Kinase</keyword>
<evidence type="ECO:0000256" key="7">
    <source>
        <dbReference type="ARBA" id="ARBA00022840"/>
    </source>
</evidence>
<dbReference type="GO" id="GO:0003848">
    <property type="term" value="F:2-amino-4-hydroxy-6-hydroxymethyldihydropteridine diphosphokinase activity"/>
    <property type="evidence" value="ECO:0007669"/>
    <property type="project" value="UniProtKB-EC"/>
</dbReference>
<evidence type="ECO:0000259" key="9">
    <source>
        <dbReference type="PROSITE" id="PS00794"/>
    </source>
</evidence>
<evidence type="ECO:0000256" key="4">
    <source>
        <dbReference type="ARBA" id="ARBA00022679"/>
    </source>
</evidence>
<dbReference type="STRING" id="930129.SAMN05216352_1165"/>
<dbReference type="PROSITE" id="PS00794">
    <property type="entry name" value="HPPK"/>
    <property type="match status" value="1"/>
</dbReference>
<reference evidence="10 11" key="1">
    <citation type="submission" date="2016-10" db="EMBL/GenBank/DDBJ databases">
        <authorList>
            <person name="de Groot N.N."/>
        </authorList>
    </citation>
    <scope>NUCLEOTIDE SEQUENCE [LARGE SCALE GENOMIC DNA]</scope>
    <source>
        <strain evidence="11">P4B,CCM 7963,CECT 7998,DSM 25260,IBRC-M 10614,KCTC 13821</strain>
    </source>
</reference>
<feature type="domain" description="7,8-dihydro-6-hydroxymethylpterin-pyrophosphokinase" evidence="9">
    <location>
        <begin position="89"/>
        <end position="100"/>
    </location>
</feature>
<dbReference type="SUPFAM" id="SSF55083">
    <property type="entry name" value="6-hydroxymethyl-7,8-dihydropterin pyrophosphokinase, HPPK"/>
    <property type="match status" value="1"/>
</dbReference>
<dbReference type="CDD" id="cd00483">
    <property type="entry name" value="HPPK"/>
    <property type="match status" value="1"/>
</dbReference>
<evidence type="ECO:0000256" key="3">
    <source>
        <dbReference type="ARBA" id="ARBA00013253"/>
    </source>
</evidence>
<dbReference type="InterPro" id="IPR000550">
    <property type="entry name" value="Hppk"/>
</dbReference>